<evidence type="ECO:0000256" key="1">
    <source>
        <dbReference type="ARBA" id="ARBA00010761"/>
    </source>
</evidence>
<dbReference type="GO" id="GO:0003735">
    <property type="term" value="F:structural constituent of ribosome"/>
    <property type="evidence" value="ECO:0007669"/>
    <property type="project" value="InterPro"/>
</dbReference>
<keyword evidence="9 11" id="KW-0934">Plastid</keyword>
<keyword evidence="3 7" id="KW-0694">RNA-binding</keyword>
<dbReference type="GeneID" id="32890176"/>
<comment type="subunit">
    <text evidence="7 9">Part of the 30S ribosomal subunit.</text>
</comment>
<evidence type="ECO:0000256" key="8">
    <source>
        <dbReference type="RuleBase" id="RU003624"/>
    </source>
</evidence>
<dbReference type="Pfam" id="PF07650">
    <property type="entry name" value="KH_2"/>
    <property type="match status" value="1"/>
</dbReference>
<evidence type="ECO:0000256" key="4">
    <source>
        <dbReference type="ARBA" id="ARBA00022980"/>
    </source>
</evidence>
<dbReference type="PANTHER" id="PTHR11760">
    <property type="entry name" value="30S/40S RIBOSOMAL PROTEIN S3"/>
    <property type="match status" value="1"/>
</dbReference>
<dbReference type="SUPFAM" id="SSF54814">
    <property type="entry name" value="Prokaryotic type KH domain (KH-domain type II)"/>
    <property type="match status" value="1"/>
</dbReference>
<dbReference type="AlphaFoldDB" id="A0A1W6EGT4"/>
<evidence type="ECO:0000256" key="6">
    <source>
        <dbReference type="ARBA" id="ARBA00035154"/>
    </source>
</evidence>
<comment type="subcellular location">
    <subcellularLocation>
        <location evidence="7 9">Plastid</location>
        <location evidence="7 9">Chloroplast</location>
    </subcellularLocation>
</comment>
<evidence type="ECO:0000256" key="9">
    <source>
        <dbReference type="RuleBase" id="RU003626"/>
    </source>
</evidence>
<dbReference type="PANTHER" id="PTHR11760:SF19">
    <property type="entry name" value="SMALL RIBOSOMAL SUBUNIT PROTEIN US3C"/>
    <property type="match status" value="1"/>
</dbReference>
<evidence type="ECO:0000313" key="11">
    <source>
        <dbReference type="EMBL" id="ARK14612.1"/>
    </source>
</evidence>
<evidence type="ECO:0000256" key="5">
    <source>
        <dbReference type="ARBA" id="ARBA00023274"/>
    </source>
</evidence>
<dbReference type="InterPro" id="IPR005704">
    <property type="entry name" value="Ribosomal_uS3_bac-typ"/>
</dbReference>
<dbReference type="NCBIfam" id="TIGR01009">
    <property type="entry name" value="rpsC_bact"/>
    <property type="match status" value="1"/>
</dbReference>
<keyword evidence="5 7" id="KW-0687">Ribonucleoprotein</keyword>
<dbReference type="InterPro" id="IPR004044">
    <property type="entry name" value="KH_dom_type_2"/>
</dbReference>
<dbReference type="RefSeq" id="YP_009367637.1">
    <property type="nucleotide sequence ID" value="NC_034711.1"/>
</dbReference>
<dbReference type="Gene3D" id="3.30.300.20">
    <property type="match status" value="1"/>
</dbReference>
<keyword evidence="9 11" id="KW-0150">Chloroplast</keyword>
<reference evidence="11" key="1">
    <citation type="journal article" date="2017" name="Sci. Rep.">
        <title>Divergent copies of the large inverted repeat in the chloroplast genomes of ulvophycean green algae.</title>
        <authorList>
            <person name="Turmel M."/>
            <person name="Otis C."/>
            <person name="Lemieux C."/>
        </authorList>
    </citation>
    <scope>NUCLEOTIDE SEQUENCE</scope>
</reference>
<feature type="domain" description="KH type-2" evidence="10">
    <location>
        <begin position="39"/>
        <end position="137"/>
    </location>
</feature>
<dbReference type="SUPFAM" id="SSF54821">
    <property type="entry name" value="Ribosomal protein S3 C-terminal domain"/>
    <property type="match status" value="1"/>
</dbReference>
<dbReference type="HAMAP" id="MF_01309_B">
    <property type="entry name" value="Ribosomal_uS3_B"/>
    <property type="match status" value="1"/>
</dbReference>
<protein>
    <recommendedName>
        <fullName evidence="6 7">Small ribosomal subunit protein uS3c</fullName>
    </recommendedName>
</protein>
<dbReference type="EMBL" id="KY407658">
    <property type="protein sequence ID" value="ARK14612.1"/>
    <property type="molecule type" value="Genomic_DNA"/>
</dbReference>
<gene>
    <name evidence="7 11" type="primary">rps3</name>
</gene>
<dbReference type="InterPro" id="IPR001351">
    <property type="entry name" value="Ribosomal_uS3_C"/>
</dbReference>
<dbReference type="GO" id="GO:0006412">
    <property type="term" value="P:translation"/>
    <property type="evidence" value="ECO:0007669"/>
    <property type="project" value="UniProtKB-UniRule"/>
</dbReference>
<dbReference type="InterPro" id="IPR057258">
    <property type="entry name" value="Ribosomal_uS3"/>
</dbReference>
<evidence type="ECO:0000256" key="3">
    <source>
        <dbReference type="ARBA" id="ARBA00022884"/>
    </source>
</evidence>
<dbReference type="GO" id="GO:0019843">
    <property type="term" value="F:rRNA binding"/>
    <property type="evidence" value="ECO:0007669"/>
    <property type="project" value="UniProtKB-UniRule"/>
</dbReference>
<sequence>MGQKIHPLGFRLGVTKKHSSQWFASSDSYSFFLLEDHFLRENLLKRYPNGKIAHIEIQRKLNLQNKQTNELFDLIKIEIHAPRPGILIGRNSEAIKEVRDILEKELQQFRTKQNQLASLTGKIKPIVKVALQVKSIPNPYSQAVLIAEFLVERLEKRVPFRRALKDALERAGFARLKGAKIQISGRLNGAEIARTEWIRTGRVPLQTLRADIDYCYKTAHTIYGVLGIKVWAFRGEQNNLK</sequence>
<dbReference type="InterPro" id="IPR036419">
    <property type="entry name" value="Ribosomal_S3_C_sf"/>
</dbReference>
<dbReference type="Pfam" id="PF00189">
    <property type="entry name" value="Ribosomal_S3_C"/>
    <property type="match status" value="1"/>
</dbReference>
<organism evidence="11">
    <name type="scientific">Pseudocharacium americanum</name>
    <dbReference type="NCBI Taxonomy" id="231080"/>
    <lineage>
        <taxon>Eukaryota</taxon>
        <taxon>Viridiplantae</taxon>
        <taxon>Chlorophyta</taxon>
        <taxon>core chlorophytes</taxon>
        <taxon>Ulvophyceae</taxon>
        <taxon>Ignatiales</taxon>
        <taxon>Ignatiaceae</taxon>
        <taxon>Pseudocharacium</taxon>
    </lineage>
</organism>
<evidence type="ECO:0000256" key="7">
    <source>
        <dbReference type="HAMAP-Rule" id="MF_01309"/>
    </source>
</evidence>
<dbReference type="InterPro" id="IPR015946">
    <property type="entry name" value="KH_dom-like_a/b"/>
</dbReference>
<dbReference type="PROSITE" id="PS50823">
    <property type="entry name" value="KH_TYPE_2"/>
    <property type="match status" value="1"/>
</dbReference>
<geneLocation type="chloroplast" evidence="11"/>
<dbReference type="CDD" id="cd02412">
    <property type="entry name" value="KH-II_30S_S3"/>
    <property type="match status" value="1"/>
</dbReference>
<evidence type="ECO:0000256" key="2">
    <source>
        <dbReference type="ARBA" id="ARBA00022730"/>
    </source>
</evidence>
<evidence type="ECO:0000259" key="10">
    <source>
        <dbReference type="PROSITE" id="PS50823"/>
    </source>
</evidence>
<dbReference type="PROSITE" id="PS00548">
    <property type="entry name" value="RIBOSOMAL_S3"/>
    <property type="match status" value="1"/>
</dbReference>
<dbReference type="GO" id="GO:0022627">
    <property type="term" value="C:cytosolic small ribosomal subunit"/>
    <property type="evidence" value="ECO:0007669"/>
    <property type="project" value="TreeGrafter"/>
</dbReference>
<comment type="similarity">
    <text evidence="1 7 8">Belongs to the universal ribosomal protein uS3 family.</text>
</comment>
<dbReference type="InterPro" id="IPR018280">
    <property type="entry name" value="Ribosomal_uS3_CS"/>
</dbReference>
<name>A0A1W6EGT4_9CHLO</name>
<accession>A0A1W6EGT4</accession>
<keyword evidence="2 7" id="KW-0699">rRNA-binding</keyword>
<keyword evidence="4 7" id="KW-0689">Ribosomal protein</keyword>
<proteinExistence type="inferred from homology"/>
<dbReference type="GO" id="GO:0009507">
    <property type="term" value="C:chloroplast"/>
    <property type="evidence" value="ECO:0007669"/>
    <property type="project" value="UniProtKB-SubCell"/>
</dbReference>
<dbReference type="InterPro" id="IPR009019">
    <property type="entry name" value="KH_sf_prok-type"/>
</dbReference>
<dbReference type="Gene3D" id="3.30.1140.32">
    <property type="entry name" value="Ribosomal protein S3, C-terminal domain"/>
    <property type="match status" value="1"/>
</dbReference>